<feature type="chain" id="PRO_5013229813" description="Lipopolysaccharide export system protein LptA" evidence="1">
    <location>
        <begin position="23"/>
        <end position="207"/>
    </location>
</feature>
<dbReference type="STRING" id="695939.SAMN00790413_01525"/>
<proteinExistence type="predicted"/>
<evidence type="ECO:0000256" key="1">
    <source>
        <dbReference type="SAM" id="SignalP"/>
    </source>
</evidence>
<keyword evidence="1" id="KW-0732">Signal</keyword>
<protein>
    <recommendedName>
        <fullName evidence="4">Lipopolysaccharide export system protein LptA</fullName>
    </recommendedName>
</protein>
<sequence>MKRSLLTLLPLLASVTLGSGQAVTFGGLNVSPRGAQNLNLETGATDFPQGGTATDAKNGVRLVADRMQLRPGERLTAQGATVTTPEGATLKASTIVYDLKSGVVTATGGVTFSDAKVRNLTAAEVVLYAKSDFVAARGGVKADTPALQATTLVFDVHSAQALLSGSPRVGGKAVDSPSLLLTFGGNRLLRSTVPDAAALGRFSPYLK</sequence>
<gene>
    <name evidence="2" type="ORF">SAMN00790413_01525</name>
</gene>
<accession>A0A1W1VG52</accession>
<feature type="signal peptide" evidence="1">
    <location>
        <begin position="1"/>
        <end position="22"/>
    </location>
</feature>
<dbReference type="OrthoDB" id="68661at2"/>
<evidence type="ECO:0008006" key="4">
    <source>
        <dbReference type="Google" id="ProtNLM"/>
    </source>
</evidence>
<evidence type="ECO:0000313" key="2">
    <source>
        <dbReference type="EMBL" id="SMB92325.1"/>
    </source>
</evidence>
<dbReference type="AlphaFoldDB" id="A0A1W1VG52"/>
<organism evidence="2 3">
    <name type="scientific">Deinococcus hopiensis KR-140</name>
    <dbReference type="NCBI Taxonomy" id="695939"/>
    <lineage>
        <taxon>Bacteria</taxon>
        <taxon>Thermotogati</taxon>
        <taxon>Deinococcota</taxon>
        <taxon>Deinococci</taxon>
        <taxon>Deinococcales</taxon>
        <taxon>Deinococcaceae</taxon>
        <taxon>Deinococcus</taxon>
    </lineage>
</organism>
<dbReference type="EMBL" id="FWWU01000009">
    <property type="protein sequence ID" value="SMB92325.1"/>
    <property type="molecule type" value="Genomic_DNA"/>
</dbReference>
<dbReference type="RefSeq" id="WP_084048969.1">
    <property type="nucleotide sequence ID" value="NZ_FWWU01000009.1"/>
</dbReference>
<keyword evidence="3" id="KW-1185">Reference proteome</keyword>
<reference evidence="2 3" key="1">
    <citation type="submission" date="2017-04" db="EMBL/GenBank/DDBJ databases">
        <authorList>
            <person name="Afonso C.L."/>
            <person name="Miller P.J."/>
            <person name="Scott M.A."/>
            <person name="Spackman E."/>
            <person name="Goraichik I."/>
            <person name="Dimitrov K.M."/>
            <person name="Suarez D.L."/>
            <person name="Swayne D.E."/>
        </authorList>
    </citation>
    <scope>NUCLEOTIDE SEQUENCE [LARGE SCALE GENOMIC DNA]</scope>
    <source>
        <strain evidence="2 3">KR-140</strain>
    </source>
</reference>
<evidence type="ECO:0000313" key="3">
    <source>
        <dbReference type="Proteomes" id="UP000192582"/>
    </source>
</evidence>
<dbReference type="Gene3D" id="2.60.450.10">
    <property type="entry name" value="Lipopolysaccharide (LPS) transport protein A like domain"/>
    <property type="match status" value="1"/>
</dbReference>
<name>A0A1W1VG52_9DEIO</name>
<dbReference type="Proteomes" id="UP000192582">
    <property type="component" value="Unassembled WGS sequence"/>
</dbReference>